<accession>A0ABT9ZWD5</accession>
<sequence>MREIEVKLTNGLTIGIFNYDGKPVLSLEDENGDFIATGEFSDEQLKRLRELASM</sequence>
<dbReference type="Proteomes" id="UP001230005">
    <property type="component" value="Unassembled WGS sequence"/>
</dbReference>
<reference evidence="1 2" key="1">
    <citation type="submission" date="2023-07" db="EMBL/GenBank/DDBJ databases">
        <title>Genomic Encyclopedia of Type Strains, Phase IV (KMG-IV): sequencing the most valuable type-strain genomes for metagenomic binning, comparative biology and taxonomic classification.</title>
        <authorList>
            <person name="Goeker M."/>
        </authorList>
    </citation>
    <scope>NUCLEOTIDE SEQUENCE [LARGE SCALE GENOMIC DNA]</scope>
    <source>
        <strain evidence="1 2">DSM 9768</strain>
    </source>
</reference>
<organism evidence="1 2">
    <name type="scientific">Evansella vedderi</name>
    <dbReference type="NCBI Taxonomy" id="38282"/>
    <lineage>
        <taxon>Bacteria</taxon>
        <taxon>Bacillati</taxon>
        <taxon>Bacillota</taxon>
        <taxon>Bacilli</taxon>
        <taxon>Bacillales</taxon>
        <taxon>Bacillaceae</taxon>
        <taxon>Evansella</taxon>
    </lineage>
</organism>
<evidence type="ECO:0000313" key="1">
    <source>
        <dbReference type="EMBL" id="MDQ0255541.1"/>
    </source>
</evidence>
<gene>
    <name evidence="1" type="ORF">J2S74_002923</name>
</gene>
<evidence type="ECO:0008006" key="3">
    <source>
        <dbReference type="Google" id="ProtNLM"/>
    </source>
</evidence>
<proteinExistence type="predicted"/>
<keyword evidence="2" id="KW-1185">Reference proteome</keyword>
<dbReference type="RefSeq" id="WP_307326487.1">
    <property type="nucleotide sequence ID" value="NZ_JAUSUG010000011.1"/>
</dbReference>
<protein>
    <recommendedName>
        <fullName evidence="3">Phage protein</fullName>
    </recommendedName>
</protein>
<comment type="caution">
    <text evidence="1">The sequence shown here is derived from an EMBL/GenBank/DDBJ whole genome shotgun (WGS) entry which is preliminary data.</text>
</comment>
<dbReference type="EMBL" id="JAUSUG010000011">
    <property type="protein sequence ID" value="MDQ0255541.1"/>
    <property type="molecule type" value="Genomic_DNA"/>
</dbReference>
<evidence type="ECO:0000313" key="2">
    <source>
        <dbReference type="Proteomes" id="UP001230005"/>
    </source>
</evidence>
<name>A0ABT9ZWD5_9BACI</name>